<evidence type="ECO:0000256" key="2">
    <source>
        <dbReference type="ARBA" id="ARBA00023136"/>
    </source>
</evidence>
<dbReference type="SUPFAM" id="SSF103088">
    <property type="entry name" value="OmpA-like"/>
    <property type="match status" value="1"/>
</dbReference>
<dbReference type="PRINTS" id="PR01021">
    <property type="entry name" value="OMPADOMAIN"/>
</dbReference>
<dbReference type="Pfam" id="PF00691">
    <property type="entry name" value="OmpA"/>
    <property type="match status" value="1"/>
</dbReference>
<dbReference type="PANTHER" id="PTHR30329:SF21">
    <property type="entry name" value="LIPOPROTEIN YIAD-RELATED"/>
    <property type="match status" value="1"/>
</dbReference>
<accession>A0A562VPG5</accession>
<dbReference type="Gene3D" id="3.30.1330.60">
    <property type="entry name" value="OmpA-like domain"/>
    <property type="match status" value="1"/>
</dbReference>
<keyword evidence="2 4" id="KW-0472">Membrane</keyword>
<name>A0A562VPG5_9BACT</name>
<reference evidence="7 8" key="1">
    <citation type="submission" date="2019-07" db="EMBL/GenBank/DDBJ databases">
        <title>Genomic Encyclopedia of Archaeal and Bacterial Type Strains, Phase II (KMG-II): from individual species to whole genera.</title>
        <authorList>
            <person name="Goeker M."/>
        </authorList>
    </citation>
    <scope>NUCLEOTIDE SEQUENCE [LARGE SCALE GENOMIC DNA]</scope>
    <source>
        <strain evidence="7 8">ATCC BAA-1139</strain>
    </source>
</reference>
<evidence type="ECO:0000313" key="7">
    <source>
        <dbReference type="EMBL" id="TWJ19684.1"/>
    </source>
</evidence>
<comment type="caution">
    <text evidence="7">The sequence shown here is derived from an EMBL/GenBank/DDBJ whole genome shotgun (WGS) entry which is preliminary data.</text>
</comment>
<feature type="signal peptide" evidence="5">
    <location>
        <begin position="1"/>
        <end position="20"/>
    </location>
</feature>
<sequence>MLGKLSFAGLALLIPMAGNAAEIHQRPFSYGQEVARAQENDAFVVCSNCPDDQLSILPASPKLALRLSSGEAPPVQTVAKQSEAKPESNLEKGCVSCLLGAIHFPFDSAEITEKERSRLDELIRSIPGSGAVKLSGYTCDLGTSSHNMGLSLRRARGVASYLKGKGISVGKVEGLGKCCPVSDDRHLNRRVEITTQQKEEK</sequence>
<evidence type="ECO:0000259" key="6">
    <source>
        <dbReference type="PROSITE" id="PS51123"/>
    </source>
</evidence>
<dbReference type="EMBL" id="VLLN01000007">
    <property type="protein sequence ID" value="TWJ19684.1"/>
    <property type="molecule type" value="Genomic_DNA"/>
</dbReference>
<feature type="chain" id="PRO_5022033268" evidence="5">
    <location>
        <begin position="21"/>
        <end position="201"/>
    </location>
</feature>
<dbReference type="Proteomes" id="UP000319449">
    <property type="component" value="Unassembled WGS sequence"/>
</dbReference>
<feature type="domain" description="OmpA-like" evidence="6">
    <location>
        <begin position="91"/>
        <end position="199"/>
    </location>
</feature>
<keyword evidence="3" id="KW-0998">Cell outer membrane</keyword>
<dbReference type="AlphaFoldDB" id="A0A562VPG5"/>
<keyword evidence="5" id="KW-0732">Signal</keyword>
<dbReference type="PROSITE" id="PS51123">
    <property type="entry name" value="OMPA_2"/>
    <property type="match status" value="1"/>
</dbReference>
<evidence type="ECO:0000256" key="1">
    <source>
        <dbReference type="ARBA" id="ARBA00004442"/>
    </source>
</evidence>
<evidence type="ECO:0000256" key="4">
    <source>
        <dbReference type="PROSITE-ProRule" id="PRU00473"/>
    </source>
</evidence>
<protein>
    <submittedName>
        <fullName evidence="7">Outer membrane protein OmpA-like peptidoglycan-associated protein</fullName>
    </submittedName>
</protein>
<organism evidence="7 8">
    <name type="scientific">Geobacter argillaceus</name>
    <dbReference type="NCBI Taxonomy" id="345631"/>
    <lineage>
        <taxon>Bacteria</taxon>
        <taxon>Pseudomonadati</taxon>
        <taxon>Thermodesulfobacteriota</taxon>
        <taxon>Desulfuromonadia</taxon>
        <taxon>Geobacterales</taxon>
        <taxon>Geobacteraceae</taxon>
        <taxon>Geobacter</taxon>
    </lineage>
</organism>
<keyword evidence="8" id="KW-1185">Reference proteome</keyword>
<proteinExistence type="predicted"/>
<dbReference type="InterPro" id="IPR006665">
    <property type="entry name" value="OmpA-like"/>
</dbReference>
<evidence type="ECO:0000256" key="3">
    <source>
        <dbReference type="ARBA" id="ARBA00023237"/>
    </source>
</evidence>
<dbReference type="CDD" id="cd07185">
    <property type="entry name" value="OmpA_C-like"/>
    <property type="match status" value="1"/>
</dbReference>
<gene>
    <name evidence="7" type="ORF">JN12_01485</name>
</gene>
<dbReference type="OrthoDB" id="5402190at2"/>
<evidence type="ECO:0000313" key="8">
    <source>
        <dbReference type="Proteomes" id="UP000319449"/>
    </source>
</evidence>
<dbReference type="PANTHER" id="PTHR30329">
    <property type="entry name" value="STATOR ELEMENT OF FLAGELLAR MOTOR COMPLEX"/>
    <property type="match status" value="1"/>
</dbReference>
<evidence type="ECO:0000256" key="5">
    <source>
        <dbReference type="SAM" id="SignalP"/>
    </source>
</evidence>
<comment type="subcellular location">
    <subcellularLocation>
        <location evidence="1">Cell outer membrane</location>
    </subcellularLocation>
</comment>
<dbReference type="InterPro" id="IPR006664">
    <property type="entry name" value="OMP_bac"/>
</dbReference>
<dbReference type="RefSeq" id="WP_145020562.1">
    <property type="nucleotide sequence ID" value="NZ_VLLN01000007.1"/>
</dbReference>
<dbReference type="InterPro" id="IPR050330">
    <property type="entry name" value="Bact_OuterMem_StrucFunc"/>
</dbReference>
<dbReference type="GO" id="GO:0009279">
    <property type="term" value="C:cell outer membrane"/>
    <property type="evidence" value="ECO:0007669"/>
    <property type="project" value="UniProtKB-SubCell"/>
</dbReference>
<dbReference type="InterPro" id="IPR036737">
    <property type="entry name" value="OmpA-like_sf"/>
</dbReference>